<accession>A0ABV2CVB2</accession>
<dbReference type="EMBL" id="JBEWLZ010000016">
    <property type="protein sequence ID" value="MET1491857.1"/>
    <property type="molecule type" value="Genomic_DNA"/>
</dbReference>
<evidence type="ECO:0000256" key="1">
    <source>
        <dbReference type="ARBA" id="ARBA00022729"/>
    </source>
</evidence>
<feature type="signal peptide" evidence="2">
    <location>
        <begin position="1"/>
        <end position="29"/>
    </location>
</feature>
<evidence type="ECO:0000256" key="2">
    <source>
        <dbReference type="SAM" id="SignalP"/>
    </source>
</evidence>
<dbReference type="Proteomes" id="UP001548590">
    <property type="component" value="Unassembled WGS sequence"/>
</dbReference>
<dbReference type="Gene3D" id="3.30.1450.10">
    <property type="match status" value="1"/>
</dbReference>
<keyword evidence="4" id="KW-1185">Reference proteome</keyword>
<protein>
    <recommendedName>
        <fullName evidence="5">Outer membrane protein assembly factor BamE</fullName>
    </recommendedName>
</protein>
<gene>
    <name evidence="3" type="ORF">ABVT11_18605</name>
</gene>
<evidence type="ECO:0008006" key="5">
    <source>
        <dbReference type="Google" id="ProtNLM"/>
    </source>
</evidence>
<evidence type="ECO:0000313" key="4">
    <source>
        <dbReference type="Proteomes" id="UP001548590"/>
    </source>
</evidence>
<proteinExistence type="predicted"/>
<sequence length="177" mass="19551">MTAFPVVMRFSAVLLLLVVCFSGCTSTQAPLEPGRTRLSELVRQLGQPTMVWSEGDGTLLVEFARADKGGANFMARVSPDGVMQSLQDVLTDARVATLVPGMSRDQVRRHLGQPVQIENGKEGEIWHWPLDSRRPAQWQIDAHFGAMGNLESVERTRIVLGARDTVRQAGQKIRSNL</sequence>
<reference evidence="3 4" key="1">
    <citation type="submission" date="2024-07" db="EMBL/GenBank/DDBJ databases">
        <title>Uliginosibacterium paludis KCTC:42655.</title>
        <authorList>
            <person name="Kim M.K."/>
        </authorList>
    </citation>
    <scope>NUCLEOTIDE SEQUENCE [LARGE SCALE GENOMIC DNA]</scope>
    <source>
        <strain evidence="3 4">KCTC 42655</strain>
    </source>
</reference>
<feature type="chain" id="PRO_5047261722" description="Outer membrane protein assembly factor BamE" evidence="2">
    <location>
        <begin position="30"/>
        <end position="177"/>
    </location>
</feature>
<organism evidence="3 4">
    <name type="scientific">Uliginosibacterium paludis</name>
    <dbReference type="NCBI Taxonomy" id="1615952"/>
    <lineage>
        <taxon>Bacteria</taxon>
        <taxon>Pseudomonadati</taxon>
        <taxon>Pseudomonadota</taxon>
        <taxon>Betaproteobacteria</taxon>
        <taxon>Rhodocyclales</taxon>
        <taxon>Zoogloeaceae</taxon>
        <taxon>Uliginosibacterium</taxon>
    </lineage>
</organism>
<comment type="caution">
    <text evidence="3">The sequence shown here is derived from an EMBL/GenBank/DDBJ whole genome shotgun (WGS) entry which is preliminary data.</text>
</comment>
<name>A0ABV2CVB2_9RHOO</name>
<dbReference type="RefSeq" id="WP_345930032.1">
    <property type="nucleotide sequence ID" value="NZ_JBDIVF010000013.1"/>
</dbReference>
<keyword evidence="1 2" id="KW-0732">Signal</keyword>
<evidence type="ECO:0000313" key="3">
    <source>
        <dbReference type="EMBL" id="MET1491857.1"/>
    </source>
</evidence>
<dbReference type="InterPro" id="IPR037873">
    <property type="entry name" value="BamE-like"/>
</dbReference>